<accession>A0A6A5QZQ5</accession>
<feature type="chain" id="PRO_5025462844" description="Invertebrate defensins family profile domain-containing protein" evidence="1">
    <location>
        <begin position="20"/>
        <end position="97"/>
    </location>
</feature>
<feature type="signal peptide" evidence="1">
    <location>
        <begin position="1"/>
        <end position="19"/>
    </location>
</feature>
<evidence type="ECO:0000256" key="1">
    <source>
        <dbReference type="SAM" id="SignalP"/>
    </source>
</evidence>
<evidence type="ECO:0000313" key="2">
    <source>
        <dbReference type="EMBL" id="KAF1920963.1"/>
    </source>
</evidence>
<dbReference type="EMBL" id="ML979132">
    <property type="protein sequence ID" value="KAF1920963.1"/>
    <property type="molecule type" value="Genomic_DNA"/>
</dbReference>
<protein>
    <recommendedName>
        <fullName evidence="4">Invertebrate defensins family profile domain-containing protein</fullName>
    </recommendedName>
</protein>
<reference evidence="2" key="1">
    <citation type="journal article" date="2020" name="Stud. Mycol.">
        <title>101 Dothideomycetes genomes: a test case for predicting lifestyles and emergence of pathogens.</title>
        <authorList>
            <person name="Haridas S."/>
            <person name="Albert R."/>
            <person name="Binder M."/>
            <person name="Bloem J."/>
            <person name="Labutti K."/>
            <person name="Salamov A."/>
            <person name="Andreopoulos B."/>
            <person name="Baker S."/>
            <person name="Barry K."/>
            <person name="Bills G."/>
            <person name="Bluhm B."/>
            <person name="Cannon C."/>
            <person name="Castanera R."/>
            <person name="Culley D."/>
            <person name="Daum C."/>
            <person name="Ezra D."/>
            <person name="Gonzalez J."/>
            <person name="Henrissat B."/>
            <person name="Kuo A."/>
            <person name="Liang C."/>
            <person name="Lipzen A."/>
            <person name="Lutzoni F."/>
            <person name="Magnuson J."/>
            <person name="Mondo S."/>
            <person name="Nolan M."/>
            <person name="Ohm R."/>
            <person name="Pangilinan J."/>
            <person name="Park H.-J."/>
            <person name="Ramirez L."/>
            <person name="Alfaro M."/>
            <person name="Sun H."/>
            <person name="Tritt A."/>
            <person name="Yoshinaga Y."/>
            <person name="Zwiers L.-H."/>
            <person name="Turgeon B."/>
            <person name="Goodwin S."/>
            <person name="Spatafora J."/>
            <person name="Crous P."/>
            <person name="Grigoriev I."/>
        </authorList>
    </citation>
    <scope>NUCLEOTIDE SEQUENCE</scope>
    <source>
        <strain evidence="2">HMLAC05119</strain>
    </source>
</reference>
<evidence type="ECO:0008006" key="4">
    <source>
        <dbReference type="Google" id="ProtNLM"/>
    </source>
</evidence>
<evidence type="ECO:0000313" key="3">
    <source>
        <dbReference type="Proteomes" id="UP000800096"/>
    </source>
</evidence>
<keyword evidence="1" id="KW-0732">Signal</keyword>
<keyword evidence="3" id="KW-1185">Reference proteome</keyword>
<gene>
    <name evidence="2" type="ORF">BDU57DRAFT_509473</name>
</gene>
<dbReference type="AlphaFoldDB" id="A0A6A5QZQ5"/>
<proteinExistence type="predicted"/>
<dbReference type="Proteomes" id="UP000800096">
    <property type="component" value="Unassembled WGS sequence"/>
</dbReference>
<sequence length="97" mass="10699">MKFLVTILVLFSVFLLVSSAPTDVVDTTDIANMADFVDIFDMIDSMSIAEDTSDSDDTNDYTGTCGRCHPNGRKNCGKLGDGTMVVIQCKRRCWHIV</sequence>
<organism evidence="2 3">
    <name type="scientific">Ampelomyces quisqualis</name>
    <name type="common">Powdery mildew agent</name>
    <dbReference type="NCBI Taxonomy" id="50730"/>
    <lineage>
        <taxon>Eukaryota</taxon>
        <taxon>Fungi</taxon>
        <taxon>Dikarya</taxon>
        <taxon>Ascomycota</taxon>
        <taxon>Pezizomycotina</taxon>
        <taxon>Dothideomycetes</taxon>
        <taxon>Pleosporomycetidae</taxon>
        <taxon>Pleosporales</taxon>
        <taxon>Pleosporineae</taxon>
        <taxon>Phaeosphaeriaceae</taxon>
        <taxon>Ampelomyces</taxon>
    </lineage>
</organism>
<name>A0A6A5QZQ5_AMPQU</name>